<evidence type="ECO:0000313" key="1">
    <source>
        <dbReference type="EMBL" id="SDS95705.1"/>
    </source>
</evidence>
<dbReference type="PANTHER" id="PTHR35271:SF1">
    <property type="entry name" value="ABC TRANSPORTER, SUBSTRATE-BINDING LIPOPROTEIN"/>
    <property type="match status" value="1"/>
</dbReference>
<protein>
    <submittedName>
        <fullName evidence="1">Putative ABC transport system substrate-binding protein</fullName>
    </submittedName>
</protein>
<organism evidence="1 2">
    <name type="scientific">Bradyrhizobium canariense</name>
    <dbReference type="NCBI Taxonomy" id="255045"/>
    <lineage>
        <taxon>Bacteria</taxon>
        <taxon>Pseudomonadati</taxon>
        <taxon>Pseudomonadota</taxon>
        <taxon>Alphaproteobacteria</taxon>
        <taxon>Hyphomicrobiales</taxon>
        <taxon>Nitrobacteraceae</taxon>
        <taxon>Bradyrhizobium</taxon>
    </lineage>
</organism>
<name>A0A1H1WF92_9BRAD</name>
<sequence>MFGINAVKRRWFIALLGGAIMAAPRVAFGQSPTKVYRLAMLSPGVPSSDMSPDVKLLLASLARYGYVLGQNLELEGPRGRFAEFSALPQLLGDLKAAKVDVVVTIGYPTAIAAKQSGISTVVAYGAGDPVATGLVDHLDRPGGTITGISDVASTLTTKRLGLLKQLAPGIRRVAVMWNKDDLGMTLRYDASVGAAQAFGITIQPASVRKPDDFNQAFAMMDCDRPDALLMVSDLLTNVNVERVFDYTKRRSIPSIYEYDVFAREGGLMSYGPDLKESFDRAASLVDRIFKGARPGELPFEQPTRYLFVLNLKTAKAMKLEVPPSLLALADEVIE</sequence>
<dbReference type="PANTHER" id="PTHR35271">
    <property type="entry name" value="ABC TRANSPORTER, SUBSTRATE-BINDING LIPOPROTEIN-RELATED"/>
    <property type="match status" value="1"/>
</dbReference>
<proteinExistence type="predicted"/>
<gene>
    <name evidence="1" type="ORF">SAMN05444158_3823</name>
</gene>
<dbReference type="EMBL" id="LT629750">
    <property type="protein sequence ID" value="SDS95705.1"/>
    <property type="molecule type" value="Genomic_DNA"/>
</dbReference>
<evidence type="ECO:0000313" key="2">
    <source>
        <dbReference type="Proteomes" id="UP000243904"/>
    </source>
</evidence>
<dbReference type="Gene3D" id="3.40.50.2300">
    <property type="match status" value="2"/>
</dbReference>
<dbReference type="InterPro" id="IPR007487">
    <property type="entry name" value="ABC_transpt-TYRBP-like"/>
</dbReference>
<reference evidence="2" key="1">
    <citation type="submission" date="2016-10" db="EMBL/GenBank/DDBJ databases">
        <authorList>
            <person name="Varghese N."/>
            <person name="Submissions S."/>
        </authorList>
    </citation>
    <scope>NUCLEOTIDE SEQUENCE [LARGE SCALE GENOMIC DNA]</scope>
    <source>
        <strain evidence="2">GAS369</strain>
    </source>
</reference>
<dbReference type="Proteomes" id="UP000243904">
    <property type="component" value="Chromosome I"/>
</dbReference>
<accession>A0A1H1WF92</accession>
<dbReference type="AlphaFoldDB" id="A0A1H1WF92"/>
<keyword evidence="2" id="KW-1185">Reference proteome</keyword>
<dbReference type="CDD" id="cd06325">
    <property type="entry name" value="PBP1_ABC_unchar_transporter"/>
    <property type="match status" value="1"/>
</dbReference>
<dbReference type="Pfam" id="PF04392">
    <property type="entry name" value="ABC_sub_bind"/>
    <property type="match status" value="1"/>
</dbReference>